<dbReference type="OrthoDB" id="1448832at2"/>
<dbReference type="AlphaFoldDB" id="A0A5S3PT25"/>
<proteinExistence type="predicted"/>
<reference evidence="2 3" key="1">
    <citation type="submission" date="2019-05" db="EMBL/GenBank/DDBJ databases">
        <authorList>
            <person name="Zhang J.-Y."/>
            <person name="Feg X."/>
            <person name="Du Z.-J."/>
        </authorList>
    </citation>
    <scope>NUCLEOTIDE SEQUENCE [LARGE SCALE GENOMIC DNA]</scope>
    <source>
        <strain evidence="2 3">RZ26</strain>
    </source>
</reference>
<dbReference type="Proteomes" id="UP000310314">
    <property type="component" value="Unassembled WGS sequence"/>
</dbReference>
<organism evidence="2 3">
    <name type="scientific">Maribacter algarum</name>
    <name type="common">ex Zhang et al. 2020</name>
    <dbReference type="NCBI Taxonomy" id="2578118"/>
    <lineage>
        <taxon>Bacteria</taxon>
        <taxon>Pseudomonadati</taxon>
        <taxon>Bacteroidota</taxon>
        <taxon>Flavobacteriia</taxon>
        <taxon>Flavobacteriales</taxon>
        <taxon>Flavobacteriaceae</taxon>
        <taxon>Maribacter</taxon>
    </lineage>
</organism>
<sequence length="182" mass="20015">MKRILQSVLFVMLLLGGMSACTEELDFNQFDDLEATPTYEAGILYLEAQEDLINLISGTNVFSQNFNFDAFSSDIFADRVLDGTITFVVENTTSKELAITVELLDEADTVTDTEIFSIEPAPTAIIQREIAYGDSGRSIDIIKTLSTIRVTATNLGDNTSVSTLPDPLITLKSSGKFRLRVK</sequence>
<comment type="caution">
    <text evidence="2">The sequence shown here is derived from an EMBL/GenBank/DDBJ whole genome shotgun (WGS) entry which is preliminary data.</text>
</comment>
<evidence type="ECO:0008006" key="4">
    <source>
        <dbReference type="Google" id="ProtNLM"/>
    </source>
</evidence>
<dbReference type="PROSITE" id="PS51257">
    <property type="entry name" value="PROKAR_LIPOPROTEIN"/>
    <property type="match status" value="1"/>
</dbReference>
<evidence type="ECO:0000313" key="2">
    <source>
        <dbReference type="EMBL" id="TMM58141.1"/>
    </source>
</evidence>
<keyword evidence="3" id="KW-1185">Reference proteome</keyword>
<gene>
    <name evidence="2" type="ORF">FEE95_01550</name>
</gene>
<dbReference type="RefSeq" id="WP_138656073.1">
    <property type="nucleotide sequence ID" value="NZ_VATY01000001.1"/>
</dbReference>
<accession>A0A5S3PT25</accession>
<protein>
    <recommendedName>
        <fullName evidence="4">DUF4843 domain-containing protein</fullName>
    </recommendedName>
</protein>
<feature type="signal peptide" evidence="1">
    <location>
        <begin position="1"/>
        <end position="20"/>
    </location>
</feature>
<feature type="chain" id="PRO_5024417207" description="DUF4843 domain-containing protein" evidence="1">
    <location>
        <begin position="21"/>
        <end position="182"/>
    </location>
</feature>
<dbReference type="EMBL" id="VATY01000001">
    <property type="protein sequence ID" value="TMM58141.1"/>
    <property type="molecule type" value="Genomic_DNA"/>
</dbReference>
<keyword evidence="1" id="KW-0732">Signal</keyword>
<evidence type="ECO:0000313" key="3">
    <source>
        <dbReference type="Proteomes" id="UP000310314"/>
    </source>
</evidence>
<name>A0A5S3PT25_9FLAO</name>
<evidence type="ECO:0000256" key="1">
    <source>
        <dbReference type="SAM" id="SignalP"/>
    </source>
</evidence>